<reference evidence="2 3" key="1">
    <citation type="submission" date="2019-03" db="EMBL/GenBank/DDBJ databases">
        <title>Genomic Encyclopedia of Type Strains, Phase IV (KMG-IV): sequencing the most valuable type-strain genomes for metagenomic binning, comparative biology and taxonomic classification.</title>
        <authorList>
            <person name="Goeker M."/>
        </authorList>
    </citation>
    <scope>NUCLEOTIDE SEQUENCE [LARGE SCALE GENOMIC DNA]</scope>
    <source>
        <strain evidence="2 3">DSM 15534</strain>
    </source>
</reference>
<dbReference type="InterPro" id="IPR016419">
    <property type="entry name" value="Prepilin_Pept-dep_B_prd"/>
</dbReference>
<name>A0A4R1FRL5_9PAST</name>
<feature type="transmembrane region" description="Helical" evidence="1">
    <location>
        <begin position="6"/>
        <end position="32"/>
    </location>
</feature>
<keyword evidence="1" id="KW-0812">Transmembrane</keyword>
<dbReference type="PIRSF" id="PIRSF004525">
    <property type="entry name" value="Pilin_peptidase-dep_B_prd"/>
    <property type="match status" value="1"/>
</dbReference>
<dbReference type="EMBL" id="SMFT01000003">
    <property type="protein sequence ID" value="TCJ97946.1"/>
    <property type="molecule type" value="Genomic_DNA"/>
</dbReference>
<gene>
    <name evidence="2" type="ORF">EV694_1542</name>
</gene>
<dbReference type="RefSeq" id="WP_132691130.1">
    <property type="nucleotide sequence ID" value="NZ_SMFT01000003.1"/>
</dbReference>
<keyword evidence="1" id="KW-1133">Transmembrane helix</keyword>
<dbReference type="Proteomes" id="UP000294702">
    <property type="component" value="Unassembled WGS sequence"/>
</dbReference>
<evidence type="ECO:0000313" key="2">
    <source>
        <dbReference type="EMBL" id="TCJ97946.1"/>
    </source>
</evidence>
<dbReference type="OrthoDB" id="5296662at2"/>
<protein>
    <submittedName>
        <fullName evidence="2">Prepilin peptidase dependent protein B</fullName>
    </submittedName>
</protein>
<accession>A0A4R1FRL5</accession>
<evidence type="ECO:0000256" key="1">
    <source>
        <dbReference type="SAM" id="Phobius"/>
    </source>
</evidence>
<comment type="caution">
    <text evidence="2">The sequence shown here is derived from an EMBL/GenBank/DDBJ whole genome shotgun (WGS) entry which is preliminary data.</text>
</comment>
<keyword evidence="3" id="KW-1185">Reference proteome</keyword>
<keyword evidence="1" id="KW-0472">Membrane</keyword>
<proteinExistence type="predicted"/>
<organism evidence="2 3">
    <name type="scientific">Volucribacter psittacicida</name>
    <dbReference type="NCBI Taxonomy" id="203482"/>
    <lineage>
        <taxon>Bacteria</taxon>
        <taxon>Pseudomonadati</taxon>
        <taxon>Pseudomonadota</taxon>
        <taxon>Gammaproteobacteria</taxon>
        <taxon>Pasteurellales</taxon>
        <taxon>Pasteurellaceae</taxon>
        <taxon>Volucribacter</taxon>
    </lineage>
</organism>
<sequence>MNVRHYAGLGLVELMLSISLSSLLIMMFIGFYSQVQQQNKQILLSLQLQQQVHNLLKLMAKDLKRAGFRAVNEKVLASEEGDNFFLFEQAKEINAVAIHSTLVNDQDCVLFFYDLNADGCLGKQRSGRCVSEQRNRSTQIRNELFGYRKQHQQLQSWLTYRSAVNDNCRQEQCQRYLQAPICQQNVGWVGLLDEQLYLLEELHFSWLAGMGIEISLKIALRHYPELNYQAQIVVPLLNQIQQ</sequence>
<dbReference type="AlphaFoldDB" id="A0A4R1FRL5"/>
<evidence type="ECO:0000313" key="3">
    <source>
        <dbReference type="Proteomes" id="UP000294702"/>
    </source>
</evidence>